<dbReference type="InterPro" id="IPR013005">
    <property type="entry name" value="Ribosomal_uL4-like"/>
</dbReference>
<evidence type="ECO:0000256" key="3">
    <source>
        <dbReference type="ARBA" id="ARBA00023274"/>
    </source>
</evidence>
<protein>
    <recommendedName>
        <fullName evidence="4 5">Large ribosomal subunit protein uL4</fullName>
    </recommendedName>
</protein>
<dbReference type="GO" id="GO:0019843">
    <property type="term" value="F:rRNA binding"/>
    <property type="evidence" value="ECO:0007669"/>
    <property type="project" value="UniProtKB-UniRule"/>
</dbReference>
<dbReference type="NCBIfam" id="TIGR03953">
    <property type="entry name" value="rplD_bact"/>
    <property type="match status" value="1"/>
</dbReference>
<evidence type="ECO:0000256" key="4">
    <source>
        <dbReference type="ARBA" id="ARBA00035244"/>
    </source>
</evidence>
<dbReference type="InterPro" id="IPR002136">
    <property type="entry name" value="Ribosomal_uL4"/>
</dbReference>
<feature type="region of interest" description="Disordered" evidence="6">
    <location>
        <begin position="65"/>
        <end position="103"/>
    </location>
</feature>
<proteinExistence type="inferred from homology"/>
<dbReference type="GO" id="GO:0006412">
    <property type="term" value="P:translation"/>
    <property type="evidence" value="ECO:0007669"/>
    <property type="project" value="UniProtKB-UniRule"/>
</dbReference>
<accession>A0A6J4MMV1</accession>
<evidence type="ECO:0000256" key="2">
    <source>
        <dbReference type="ARBA" id="ARBA00022980"/>
    </source>
</evidence>
<comment type="subunit">
    <text evidence="5">Part of the 50S ribosomal subunit.</text>
</comment>
<evidence type="ECO:0000313" key="7">
    <source>
        <dbReference type="EMBL" id="CAA9359505.1"/>
    </source>
</evidence>
<comment type="function">
    <text evidence="5">One of the primary rRNA binding proteins, this protein initially binds near the 5'-end of the 23S rRNA. It is important during the early stages of 50S assembly. It makes multiple contacts with different domains of the 23S rRNA in the assembled 50S subunit and ribosome.</text>
</comment>
<gene>
    <name evidence="5" type="primary">rplD</name>
    <name evidence="7" type="ORF">AVDCRST_MAG40-3384</name>
</gene>
<keyword evidence="2 5" id="KW-0689">Ribosomal protein</keyword>
<dbReference type="SUPFAM" id="SSF52166">
    <property type="entry name" value="Ribosomal protein L4"/>
    <property type="match status" value="1"/>
</dbReference>
<keyword evidence="5" id="KW-0699">rRNA-binding</keyword>
<dbReference type="AlphaFoldDB" id="A0A6J4MMV1"/>
<keyword evidence="3 5" id="KW-0687">Ribonucleoprotein</keyword>
<feature type="compositionally biased region" description="Basic residues" evidence="6">
    <location>
        <begin position="253"/>
        <end position="263"/>
    </location>
</feature>
<evidence type="ECO:0000256" key="1">
    <source>
        <dbReference type="ARBA" id="ARBA00010528"/>
    </source>
</evidence>
<feature type="compositionally biased region" description="Low complexity" evidence="6">
    <location>
        <begin position="220"/>
        <end position="252"/>
    </location>
</feature>
<name>A0A6J4MMV1_9BACT</name>
<dbReference type="Gene3D" id="3.40.1370.10">
    <property type="match status" value="1"/>
</dbReference>
<feature type="region of interest" description="Disordered" evidence="6">
    <location>
        <begin position="220"/>
        <end position="263"/>
    </location>
</feature>
<dbReference type="GO" id="GO:0005840">
    <property type="term" value="C:ribosome"/>
    <property type="evidence" value="ECO:0007669"/>
    <property type="project" value="UniProtKB-KW"/>
</dbReference>
<dbReference type="PANTHER" id="PTHR10746">
    <property type="entry name" value="50S RIBOSOMAL PROTEIN L4"/>
    <property type="match status" value="1"/>
</dbReference>
<reference evidence="7" key="1">
    <citation type="submission" date="2020-02" db="EMBL/GenBank/DDBJ databases">
        <authorList>
            <person name="Meier V. D."/>
        </authorList>
    </citation>
    <scope>NUCLEOTIDE SEQUENCE</scope>
    <source>
        <strain evidence="7">AVDCRST_MAG40</strain>
    </source>
</reference>
<comment type="similarity">
    <text evidence="1 5">Belongs to the universal ribosomal protein uL4 family.</text>
</comment>
<keyword evidence="5" id="KW-0694">RNA-binding</keyword>
<organism evidence="7">
    <name type="scientific">uncultured Gemmatimonadaceae bacterium</name>
    <dbReference type="NCBI Taxonomy" id="246130"/>
    <lineage>
        <taxon>Bacteria</taxon>
        <taxon>Pseudomonadati</taxon>
        <taxon>Gemmatimonadota</taxon>
        <taxon>Gemmatimonadia</taxon>
        <taxon>Gemmatimonadales</taxon>
        <taxon>Gemmatimonadaceae</taxon>
        <taxon>environmental samples</taxon>
    </lineage>
</organism>
<dbReference type="EMBL" id="CADCTX010000936">
    <property type="protein sequence ID" value="CAA9359505.1"/>
    <property type="molecule type" value="Genomic_DNA"/>
</dbReference>
<dbReference type="PANTHER" id="PTHR10746:SF6">
    <property type="entry name" value="LARGE RIBOSOMAL SUBUNIT PROTEIN UL4M"/>
    <property type="match status" value="1"/>
</dbReference>
<dbReference type="GO" id="GO:0003735">
    <property type="term" value="F:structural constituent of ribosome"/>
    <property type="evidence" value="ECO:0007669"/>
    <property type="project" value="InterPro"/>
</dbReference>
<dbReference type="GO" id="GO:1990904">
    <property type="term" value="C:ribonucleoprotein complex"/>
    <property type="evidence" value="ECO:0007669"/>
    <property type="project" value="UniProtKB-KW"/>
</dbReference>
<comment type="function">
    <text evidence="5">Forms part of the polypeptide exit tunnel.</text>
</comment>
<evidence type="ECO:0000256" key="6">
    <source>
        <dbReference type="SAM" id="MobiDB-lite"/>
    </source>
</evidence>
<evidence type="ECO:0000256" key="5">
    <source>
        <dbReference type="HAMAP-Rule" id="MF_01328"/>
    </source>
</evidence>
<dbReference type="InterPro" id="IPR023574">
    <property type="entry name" value="Ribosomal_uL4_dom_sf"/>
</dbReference>
<dbReference type="HAMAP" id="MF_01328_B">
    <property type="entry name" value="Ribosomal_uL4_B"/>
    <property type="match status" value="1"/>
</dbReference>
<dbReference type="Pfam" id="PF00573">
    <property type="entry name" value="Ribosomal_L4"/>
    <property type="match status" value="1"/>
</dbReference>
<sequence length="263" mass="28216">MAENSTHQNFDAPAYTARGTARDRVSLPAELFDGTVNMPVMHQVVKAFLANQRQANAHTKTRGLVIGGNKKPWKQKGTGRARQGSTRAPHWVGGGTVFGPTNERNYKEEVPRQLRQLARRSALNARARENAIVVVDAFNYDAPKTRQMLDLLAVLGVADRKVLVLTDSVKPAVFLSARNLPNAHVMPYSDASTYHILWSDVVVIESAALGQALDPVAEAEPAARPAAAKKPAKQAATKAATKAGGKTAAAKAPAKRAAKTKES</sequence>